<dbReference type="Pfam" id="PF13329">
    <property type="entry name" value="ATG2_CAD"/>
    <property type="match status" value="2"/>
</dbReference>
<evidence type="ECO:0000256" key="4">
    <source>
        <dbReference type="ARBA" id="ARBA00022448"/>
    </source>
</evidence>
<dbReference type="Proteomes" id="UP000187013">
    <property type="component" value="Unassembled WGS sequence"/>
</dbReference>
<protein>
    <recommendedName>
        <fullName evidence="13">Autophagy-related protein 2</fullName>
    </recommendedName>
</protein>
<dbReference type="GO" id="GO:0005789">
    <property type="term" value="C:endoplasmic reticulum membrane"/>
    <property type="evidence" value="ECO:0007669"/>
    <property type="project" value="UniProtKB-SubCell"/>
</dbReference>
<dbReference type="GO" id="GO:0006914">
    <property type="term" value="P:autophagy"/>
    <property type="evidence" value="ECO:0007669"/>
    <property type="project" value="InterPro"/>
</dbReference>
<evidence type="ECO:0000256" key="8">
    <source>
        <dbReference type="ARBA" id="ARBA00024479"/>
    </source>
</evidence>
<evidence type="ECO:0000256" key="10">
    <source>
        <dbReference type="SAM" id="MobiDB-lite"/>
    </source>
</evidence>
<evidence type="ECO:0000256" key="6">
    <source>
        <dbReference type="ARBA" id="ARBA00023055"/>
    </source>
</evidence>
<reference evidence="11 12" key="1">
    <citation type="submission" date="2016-08" db="EMBL/GenBank/DDBJ databases">
        <title>Draft genome sequence of allopolyploid Zygosaccharomyces rouxii.</title>
        <authorList>
            <person name="Watanabe J."/>
            <person name="Uehara K."/>
            <person name="Mogi Y."/>
            <person name="Tsukioka Y."/>
        </authorList>
    </citation>
    <scope>NUCLEOTIDE SEQUENCE [LARGE SCALE GENOMIC DNA]</scope>
    <source>
        <strain evidence="11 12">NBRC 110957</strain>
    </source>
</reference>
<evidence type="ECO:0000313" key="11">
    <source>
        <dbReference type="EMBL" id="GAV55360.1"/>
    </source>
</evidence>
<organism evidence="11 12">
    <name type="scientific">Zygosaccharomyces rouxii</name>
    <dbReference type="NCBI Taxonomy" id="4956"/>
    <lineage>
        <taxon>Eukaryota</taxon>
        <taxon>Fungi</taxon>
        <taxon>Dikarya</taxon>
        <taxon>Ascomycota</taxon>
        <taxon>Saccharomycotina</taxon>
        <taxon>Saccharomycetes</taxon>
        <taxon>Saccharomycetales</taxon>
        <taxon>Saccharomycetaceae</taxon>
        <taxon>Zygosaccharomyces</taxon>
    </lineage>
</organism>
<evidence type="ECO:0000256" key="1">
    <source>
        <dbReference type="ARBA" id="ARBA00004406"/>
    </source>
</evidence>
<gene>
    <name evidence="11" type="ORF">ZYGR_0AS06840</name>
</gene>
<feature type="compositionally biased region" description="Low complexity" evidence="10">
    <location>
        <begin position="124"/>
        <end position="140"/>
    </location>
</feature>
<proteinExistence type="inferred from homology"/>
<feature type="compositionally biased region" description="Low complexity" evidence="10">
    <location>
        <begin position="150"/>
        <end position="161"/>
    </location>
</feature>
<sequence length="774" mass="86290">MAFWLPQTIQKRLLFHVLQQVSLFSNVDLSNLHVSLGSSSQFSFDDLDLAVDEIKIPGLEVKSGKVGHLELKLNVSGGVAVNGKGLEFVVQPELSKKESDSGTFSLAKSIHDLTNSIIQFADTNQSGASGNSTNNGTSNGEDIASEILNSPTTTSSSSSVSSREEIEAAPAVSTLENVRNRILNVALSKLMITLEDVGFKILFEDEEIIEIKLEKVLLNTVENNVRRIKFHNLSLQRRKRSPDIPGTPVMANTLYYSQAEPASLYMSAMESQEKERDATSSNSVGSGGSEEQWEDGKELLFVNSIDVSFEGLSSIDDLSLRDLLVDIDTVRISVDDLLDLNESILDLAVRNIFKESSGKGPQPSTLSGYRRFQREQDILEGIAFLAIKANLVRIDFSQNFSLCFKTVNLDSLGSKEYVITIDSFELKGGGLSSSHTNAPIIRGLIKPYETRLSLLHDINVSLTVPAFSELFAFSQRICDFVSLLESKIAKRGLVRPKSPTQEQRILTGTRSMTIALHMDGYELLLEIENVGSNTASDVFKTNSIKILRKKGDNFDLLLNLLGVSVAVSKSRIQLNFFDENLEESLLTSKTFCGIKEVIVEDEFLTLKDLIEDLKKLAPSLHILDKTKKKERKNSYLKKSVRILHSSNIIYKNTAVASFALIIDSINFKVKNFLRPHFGTLDGTFSNIAVAVTEDGSLIIFSKHISLERLFSKESEVLLKPIKQRKSDKPIFFFSMQEQWKNKNYFAQCGTSLLCEMARSFQKSKKRWNSKARRN</sequence>
<keyword evidence="4" id="KW-0813">Transport</keyword>
<comment type="catalytic activity">
    <reaction evidence="9">
        <text>a 1,2-diacyl-sn-glycero-3-phosphoethanolamine(in) = a 1,2-diacyl-sn-glycero-3-phosphoethanolamine(out)</text>
        <dbReference type="Rhea" id="RHEA:38895"/>
        <dbReference type="ChEBI" id="CHEBI:64612"/>
    </reaction>
</comment>
<evidence type="ECO:0000313" key="12">
    <source>
        <dbReference type="Proteomes" id="UP000187013"/>
    </source>
</evidence>
<comment type="caution">
    <text evidence="11">The sequence shown here is derived from an EMBL/GenBank/DDBJ whole genome shotgun (WGS) entry which is preliminary data.</text>
</comment>
<keyword evidence="7" id="KW-0472">Membrane</keyword>
<feature type="region of interest" description="Disordered" evidence="10">
    <location>
        <begin position="268"/>
        <end position="291"/>
    </location>
</feature>
<evidence type="ECO:0000256" key="5">
    <source>
        <dbReference type="ARBA" id="ARBA00022824"/>
    </source>
</evidence>
<feature type="region of interest" description="Disordered" evidence="10">
    <location>
        <begin position="124"/>
        <end position="163"/>
    </location>
</feature>
<accession>A0A1Q3AI93</accession>
<dbReference type="AlphaFoldDB" id="A0A1Q3AI93"/>
<evidence type="ECO:0000256" key="3">
    <source>
        <dbReference type="ARBA" id="ARBA00009714"/>
    </source>
</evidence>
<comment type="subcellular location">
    <subcellularLocation>
        <location evidence="1">Endoplasmic reticulum membrane</location>
        <topology evidence="1">Peripheral membrane protein</topology>
    </subcellularLocation>
    <subcellularLocation>
        <location evidence="2">Preautophagosomal structure membrane</location>
        <topology evidence="2">Peripheral membrane protein</topology>
    </subcellularLocation>
</comment>
<dbReference type="InterPro" id="IPR026849">
    <property type="entry name" value="ATG2"/>
</dbReference>
<evidence type="ECO:0000256" key="9">
    <source>
        <dbReference type="ARBA" id="ARBA00024615"/>
    </source>
</evidence>
<dbReference type="EMBL" id="BDGX01000045">
    <property type="protein sequence ID" value="GAV55360.1"/>
    <property type="molecule type" value="Genomic_DNA"/>
</dbReference>
<evidence type="ECO:0008006" key="13">
    <source>
        <dbReference type="Google" id="ProtNLM"/>
    </source>
</evidence>
<keyword evidence="6" id="KW-0445">Lipid transport</keyword>
<dbReference type="GO" id="GO:0034045">
    <property type="term" value="C:phagophore assembly site membrane"/>
    <property type="evidence" value="ECO:0007669"/>
    <property type="project" value="UniProtKB-SubCell"/>
</dbReference>
<dbReference type="OrthoDB" id="18982at2759"/>
<keyword evidence="5" id="KW-0256">Endoplasmic reticulum</keyword>
<evidence type="ECO:0000256" key="2">
    <source>
        <dbReference type="ARBA" id="ARBA00004623"/>
    </source>
</evidence>
<name>A0A1Q3AI93_ZYGRO</name>
<dbReference type="GO" id="GO:0006869">
    <property type="term" value="P:lipid transport"/>
    <property type="evidence" value="ECO:0007669"/>
    <property type="project" value="UniProtKB-KW"/>
</dbReference>
<comment type="catalytic activity">
    <reaction evidence="8">
        <text>a 1,2-diacyl-sn-glycero-3-phospho-L-serine(in) = a 1,2-diacyl-sn-glycero-3-phospho-L-serine(out)</text>
        <dbReference type="Rhea" id="RHEA:38663"/>
        <dbReference type="ChEBI" id="CHEBI:57262"/>
    </reaction>
</comment>
<comment type="similarity">
    <text evidence="3">Belongs to the ATG2 family.</text>
</comment>
<evidence type="ECO:0000256" key="7">
    <source>
        <dbReference type="ARBA" id="ARBA00023136"/>
    </source>
</evidence>